<dbReference type="InterPro" id="IPR014710">
    <property type="entry name" value="RmlC-like_jellyroll"/>
</dbReference>
<evidence type="ECO:0000259" key="1">
    <source>
        <dbReference type="Pfam" id="PF05523"/>
    </source>
</evidence>
<dbReference type="InterPro" id="IPR008894">
    <property type="entry name" value="QdtA_cupin_dom"/>
</dbReference>
<dbReference type="EMBL" id="MDZB01000134">
    <property type="protein sequence ID" value="OGX83186.1"/>
    <property type="molecule type" value="Genomic_DNA"/>
</dbReference>
<comment type="caution">
    <text evidence="2">The sequence shown here is derived from an EMBL/GenBank/DDBJ whole genome shotgun (WGS) entry which is preliminary data.</text>
</comment>
<gene>
    <name evidence="2" type="ORF">BEN47_17770</name>
</gene>
<name>A0A1G1SX31_9BACT</name>
<accession>A0A1G1SX31</accession>
<dbReference type="STRING" id="1908237.BEN47_17770"/>
<dbReference type="OrthoDB" id="9795513at2"/>
<dbReference type="Pfam" id="PF05523">
    <property type="entry name" value="FdtA"/>
    <property type="match status" value="1"/>
</dbReference>
<evidence type="ECO:0000313" key="3">
    <source>
        <dbReference type="Proteomes" id="UP000176294"/>
    </source>
</evidence>
<protein>
    <submittedName>
        <fullName evidence="2">dTDP-6-deoxy-3,4-keto-hexulose isomerase</fullName>
    </submittedName>
</protein>
<dbReference type="SUPFAM" id="SSF51182">
    <property type="entry name" value="RmlC-like cupins"/>
    <property type="match status" value="1"/>
</dbReference>
<dbReference type="CDD" id="cd20292">
    <property type="entry name" value="cupin_QdtA-like"/>
    <property type="match status" value="1"/>
</dbReference>
<dbReference type="Proteomes" id="UP000176294">
    <property type="component" value="Unassembled WGS sequence"/>
</dbReference>
<dbReference type="InterPro" id="IPR011051">
    <property type="entry name" value="RmlC_Cupin_sf"/>
</dbReference>
<keyword evidence="2" id="KW-0413">Isomerase</keyword>
<dbReference type="RefSeq" id="WP_070729560.1">
    <property type="nucleotide sequence ID" value="NZ_MDZB01000134.1"/>
</dbReference>
<evidence type="ECO:0000313" key="2">
    <source>
        <dbReference type="EMBL" id="OGX83186.1"/>
    </source>
</evidence>
<organism evidence="2 3">
    <name type="scientific">Hymenobacter lapidarius</name>
    <dbReference type="NCBI Taxonomy" id="1908237"/>
    <lineage>
        <taxon>Bacteria</taxon>
        <taxon>Pseudomonadati</taxon>
        <taxon>Bacteroidota</taxon>
        <taxon>Cytophagia</taxon>
        <taxon>Cytophagales</taxon>
        <taxon>Hymenobacteraceae</taxon>
        <taxon>Hymenobacter</taxon>
    </lineage>
</organism>
<keyword evidence="3" id="KW-1185">Reference proteome</keyword>
<dbReference type="Gene3D" id="2.60.120.10">
    <property type="entry name" value="Jelly Rolls"/>
    <property type="match status" value="1"/>
</dbReference>
<feature type="domain" description="Sugar 3,4-ketoisomerase QdtA cupin" evidence="1">
    <location>
        <begin position="5"/>
        <end position="130"/>
    </location>
</feature>
<reference evidence="2 3" key="1">
    <citation type="submission" date="2016-08" db="EMBL/GenBank/DDBJ databases">
        <title>Hymenobacter coccineus sp. nov., Hymenobacter lapidarius sp. nov. and Hymenobacter glacialis sp. nov., isolated from Antarctic soil.</title>
        <authorList>
            <person name="Sedlacek I."/>
            <person name="Kralova S."/>
            <person name="Kyrova K."/>
            <person name="Maslanova I."/>
            <person name="Stankova E."/>
            <person name="Vrbovska V."/>
            <person name="Nemec M."/>
            <person name="Bartak M."/>
            <person name="Svec P."/>
            <person name="Busse H.-J."/>
            <person name="Pantucek R."/>
        </authorList>
    </citation>
    <scope>NUCLEOTIDE SEQUENCE [LARGE SCALE GENOMIC DNA]</scope>
    <source>
        <strain evidence="2 3">CCM 8643</strain>
    </source>
</reference>
<dbReference type="GO" id="GO:0016853">
    <property type="term" value="F:isomerase activity"/>
    <property type="evidence" value="ECO:0007669"/>
    <property type="project" value="UniProtKB-KW"/>
</dbReference>
<proteinExistence type="predicted"/>
<dbReference type="AlphaFoldDB" id="A0A1G1SX31"/>
<sequence length="140" mass="16442">MSVPRLIDFSKIGKPELGYLTVAQNSGLPFRIERVYWTYFTPDEVLRGHHAHHDLEQVIFAVSGQIDFELEGVDGTKYNFALTRPNIGLYIPRHYWRTIRFSHNAVLMCLASHEYEEADYIREYADFKHLQSIEKPRILD</sequence>